<keyword evidence="4" id="KW-1185">Reference proteome</keyword>
<dbReference type="Proteomes" id="UP001177140">
    <property type="component" value="Unassembled WGS sequence"/>
</dbReference>
<proteinExistence type="predicted"/>
<dbReference type="AlphaFoldDB" id="A0AA42AYV2"/>
<organism evidence="3 4">
    <name type="scientific">Papaver nudicaule</name>
    <name type="common">Iceland poppy</name>
    <dbReference type="NCBI Taxonomy" id="74823"/>
    <lineage>
        <taxon>Eukaryota</taxon>
        <taxon>Viridiplantae</taxon>
        <taxon>Streptophyta</taxon>
        <taxon>Embryophyta</taxon>
        <taxon>Tracheophyta</taxon>
        <taxon>Spermatophyta</taxon>
        <taxon>Magnoliopsida</taxon>
        <taxon>Ranunculales</taxon>
        <taxon>Papaveraceae</taxon>
        <taxon>Papaveroideae</taxon>
        <taxon>Papaver</taxon>
    </lineage>
</organism>
<dbReference type="PANTHER" id="PTHR43625:SF40">
    <property type="entry name" value="ALDO-KETO REDUCTASE YAKC [NADP(+)]"/>
    <property type="match status" value="1"/>
</dbReference>
<evidence type="ECO:0000313" key="3">
    <source>
        <dbReference type="EMBL" id="MCL7045327.1"/>
    </source>
</evidence>
<protein>
    <submittedName>
        <fullName evidence="3">Uncharacterized protein</fullName>
    </submittedName>
</protein>
<keyword evidence="2" id="KW-0560">Oxidoreductase</keyword>
<comment type="caution">
    <text evidence="3">The sequence shown here is derived from an EMBL/GenBank/DDBJ whole genome shotgun (WGS) entry which is preliminary data.</text>
</comment>
<gene>
    <name evidence="3" type="ORF">MKW94_022761</name>
</gene>
<name>A0AA42AYV2_PAPNU</name>
<dbReference type="GO" id="GO:0016491">
    <property type="term" value="F:oxidoreductase activity"/>
    <property type="evidence" value="ECO:0007669"/>
    <property type="project" value="UniProtKB-KW"/>
</dbReference>
<evidence type="ECO:0000256" key="2">
    <source>
        <dbReference type="ARBA" id="ARBA00023002"/>
    </source>
</evidence>
<dbReference type="InterPro" id="IPR050791">
    <property type="entry name" value="Aldo-Keto_reductase"/>
</dbReference>
<dbReference type="SUPFAM" id="SSF51430">
    <property type="entry name" value="NAD(P)-linked oxidoreductase"/>
    <property type="match status" value="1"/>
</dbReference>
<dbReference type="GO" id="GO:0005737">
    <property type="term" value="C:cytoplasm"/>
    <property type="evidence" value="ECO:0007669"/>
    <property type="project" value="TreeGrafter"/>
</dbReference>
<dbReference type="PANTHER" id="PTHR43625">
    <property type="entry name" value="AFLATOXIN B1 ALDEHYDE REDUCTASE"/>
    <property type="match status" value="1"/>
</dbReference>
<evidence type="ECO:0000256" key="1">
    <source>
        <dbReference type="ARBA" id="ARBA00022857"/>
    </source>
</evidence>
<dbReference type="EMBL" id="JAJJMA010268552">
    <property type="protein sequence ID" value="MCL7045327.1"/>
    <property type="molecule type" value="Genomic_DNA"/>
</dbReference>
<accession>A0AA42AYV2</accession>
<keyword evidence="1" id="KW-0521">NADP</keyword>
<dbReference type="InterPro" id="IPR036812">
    <property type="entry name" value="NAD(P)_OxRdtase_dom_sf"/>
</dbReference>
<evidence type="ECO:0000313" key="4">
    <source>
        <dbReference type="Proteomes" id="UP001177140"/>
    </source>
</evidence>
<dbReference type="Gene3D" id="3.20.20.100">
    <property type="entry name" value="NADP-dependent oxidoreductase domain"/>
    <property type="match status" value="1"/>
</dbReference>
<reference evidence="3" key="1">
    <citation type="submission" date="2022-03" db="EMBL/GenBank/DDBJ databases">
        <title>A functionally conserved STORR gene fusion in Papaver species that diverged 16.8 million years ago.</title>
        <authorList>
            <person name="Catania T."/>
        </authorList>
    </citation>
    <scope>NUCLEOTIDE SEQUENCE</scope>
    <source>
        <strain evidence="3">S-191538</strain>
    </source>
</reference>
<sequence length="91" mass="9871">MKFGCEGFEVSKHGLGCSGLSGFYCHSKPDSDIISLIHPAIDKSKHYALVGVRDKVEVATKFGITYEDGNSEICGDPEYVRAACEASLDRL</sequence>